<evidence type="ECO:0000313" key="4">
    <source>
        <dbReference type="Proteomes" id="UP000249633"/>
    </source>
</evidence>
<feature type="transmembrane region" description="Helical" evidence="1">
    <location>
        <begin position="329"/>
        <end position="347"/>
    </location>
</feature>
<organism evidence="3 4">
    <name type="scientific">Roseateles depolymerans</name>
    <dbReference type="NCBI Taxonomy" id="76731"/>
    <lineage>
        <taxon>Bacteria</taxon>
        <taxon>Pseudomonadati</taxon>
        <taxon>Pseudomonadota</taxon>
        <taxon>Betaproteobacteria</taxon>
        <taxon>Burkholderiales</taxon>
        <taxon>Sphaerotilaceae</taxon>
        <taxon>Roseateles</taxon>
    </lineage>
</organism>
<evidence type="ECO:0000259" key="2">
    <source>
        <dbReference type="SMART" id="SM01080"/>
    </source>
</evidence>
<keyword evidence="1" id="KW-1133">Transmembrane helix</keyword>
<keyword evidence="1" id="KW-0472">Membrane</keyword>
<dbReference type="AlphaFoldDB" id="A0A2W5DLQ3"/>
<evidence type="ECO:0000313" key="3">
    <source>
        <dbReference type="EMBL" id="PZP32811.1"/>
    </source>
</evidence>
<protein>
    <recommendedName>
        <fullName evidence="2">CHASE2 domain-containing protein</fullName>
    </recommendedName>
</protein>
<proteinExistence type="predicted"/>
<dbReference type="Pfam" id="PF05226">
    <property type="entry name" value="CHASE2"/>
    <property type="match status" value="1"/>
</dbReference>
<dbReference type="SMART" id="SM01080">
    <property type="entry name" value="CHASE2"/>
    <property type="match status" value="1"/>
</dbReference>
<feature type="domain" description="CHASE2" evidence="2">
    <location>
        <begin position="31"/>
        <end position="345"/>
    </location>
</feature>
<accession>A0A2W5DLQ3</accession>
<gene>
    <name evidence="3" type="ORF">DI603_08995</name>
</gene>
<name>A0A2W5DLQ3_9BURK</name>
<keyword evidence="1" id="KW-0812">Transmembrane</keyword>
<feature type="transmembrane region" description="Helical" evidence="1">
    <location>
        <begin position="367"/>
        <end position="398"/>
    </location>
</feature>
<comment type="caution">
    <text evidence="3">The sequence shown here is derived from an EMBL/GenBank/DDBJ whole genome shotgun (WGS) entry which is preliminary data.</text>
</comment>
<evidence type="ECO:0000256" key="1">
    <source>
        <dbReference type="SAM" id="Phobius"/>
    </source>
</evidence>
<dbReference type="EMBL" id="QFOD01000007">
    <property type="protein sequence ID" value="PZP32811.1"/>
    <property type="molecule type" value="Genomic_DNA"/>
</dbReference>
<dbReference type="InterPro" id="IPR007890">
    <property type="entry name" value="CHASE2"/>
</dbReference>
<sequence>MAKSMKRFIWGIFVASLLIGSKLLVEATPFGHWAEEQTYSFLAGLLPNFAKDGAPVQVLDISHLGGRISTDGKRLEPTDRKQLLELLNAVAQQQPLAIGVDSDFSPSDRWTGGWVTNADPAFFEDCQKLSKRLRVPIYLGVFRSIREQPKAWLGVPAFKDMAAGLWLPKPDARRLPLEFRTARSETAIASGQTSEILPSLGAALARSVRIDDPAPLTISKTFLELDTTRKLKVDLDGSALLVKDSMVDYSFIDQMEREVLIKVTPDEVRKNGDRLRGRVVLLGNATDEAGDKFPVPIGPENRNGIFLHAVLASSLIAHPLYEFKHGTRLLLDAVISSLLVGAVVLLSKRTTDEDEEHAVETRVLLAAVAIVLVSGIIFLIASRIVWLDFLLVVFFLLVHPSAESRIKKVADALFKKEAVK</sequence>
<reference evidence="3 4" key="1">
    <citation type="submission" date="2017-08" db="EMBL/GenBank/DDBJ databases">
        <title>Infants hospitalized years apart are colonized by the same room-sourced microbial strains.</title>
        <authorList>
            <person name="Brooks B."/>
            <person name="Olm M.R."/>
            <person name="Firek B.A."/>
            <person name="Baker R."/>
            <person name="Thomas B.C."/>
            <person name="Morowitz M.J."/>
            <person name="Banfield J.F."/>
        </authorList>
    </citation>
    <scope>NUCLEOTIDE SEQUENCE [LARGE SCALE GENOMIC DNA]</scope>
    <source>
        <strain evidence="3">S2_012_000_R2_81</strain>
    </source>
</reference>
<dbReference type="Proteomes" id="UP000249633">
    <property type="component" value="Unassembled WGS sequence"/>
</dbReference>